<dbReference type="KEGG" id="csn:Cyast_1935"/>
<sequence>MLTQTLSLPLHDAPRDPHLIPEWALVNEGMIEKAKNEVTKTEMSNFIVVPAPNYRLL</sequence>
<dbReference type="STRING" id="292563.Cyast_1935"/>
<accession>K9YP48</accession>
<proteinExistence type="predicted"/>
<protein>
    <submittedName>
        <fullName evidence="1">Uncharacterized protein</fullName>
    </submittedName>
</protein>
<dbReference type="Proteomes" id="UP000010483">
    <property type="component" value="Chromosome"/>
</dbReference>
<dbReference type="HOGENOM" id="CLU_2989106_0_0_3"/>
<name>K9YP48_CYASC</name>
<dbReference type="EMBL" id="CP003940">
    <property type="protein sequence ID" value="AFZ47888.1"/>
    <property type="molecule type" value="Genomic_DNA"/>
</dbReference>
<gene>
    <name evidence="1" type="ordered locus">Cyast_1935</name>
</gene>
<evidence type="ECO:0000313" key="1">
    <source>
        <dbReference type="EMBL" id="AFZ47888.1"/>
    </source>
</evidence>
<keyword evidence="2" id="KW-1185">Reference proteome</keyword>
<organism evidence="1 2">
    <name type="scientific">Cyanobacterium stanieri (strain ATCC 29140 / PCC 7202)</name>
    <dbReference type="NCBI Taxonomy" id="292563"/>
    <lineage>
        <taxon>Bacteria</taxon>
        <taxon>Bacillati</taxon>
        <taxon>Cyanobacteriota</taxon>
        <taxon>Cyanophyceae</taxon>
        <taxon>Oscillatoriophycideae</taxon>
        <taxon>Chroococcales</taxon>
        <taxon>Geminocystaceae</taxon>
        <taxon>Cyanobacterium</taxon>
    </lineage>
</organism>
<reference evidence="2" key="1">
    <citation type="journal article" date="2013" name="Proc. Natl. Acad. Sci. U.S.A.">
        <title>Improving the coverage of the cyanobacterial phylum using diversity-driven genome sequencing.</title>
        <authorList>
            <person name="Shih P.M."/>
            <person name="Wu D."/>
            <person name="Latifi A."/>
            <person name="Axen S.D."/>
            <person name="Fewer D.P."/>
            <person name="Talla E."/>
            <person name="Calteau A."/>
            <person name="Cai F."/>
            <person name="Tandeau de Marsac N."/>
            <person name="Rippka R."/>
            <person name="Herdman M."/>
            <person name="Sivonen K."/>
            <person name="Coursin T."/>
            <person name="Laurent T."/>
            <person name="Goodwin L."/>
            <person name="Nolan M."/>
            <person name="Davenport K.W."/>
            <person name="Han C.S."/>
            <person name="Rubin E.M."/>
            <person name="Eisen J.A."/>
            <person name="Woyke T."/>
            <person name="Gugger M."/>
            <person name="Kerfeld C.A."/>
        </authorList>
    </citation>
    <scope>NUCLEOTIDE SEQUENCE [LARGE SCALE GENOMIC DNA]</scope>
    <source>
        <strain evidence="2">ATCC 29140 / PCC 7202</strain>
    </source>
</reference>
<evidence type="ECO:0000313" key="2">
    <source>
        <dbReference type="Proteomes" id="UP000010483"/>
    </source>
</evidence>
<dbReference type="AlphaFoldDB" id="K9YP48"/>
<dbReference type="BioCyc" id="CSTA292563:G1353-1942-MONOMER"/>